<accession>A0A849HJG9</accession>
<dbReference type="GO" id="GO:0016787">
    <property type="term" value="F:hydrolase activity"/>
    <property type="evidence" value="ECO:0007669"/>
    <property type="project" value="UniProtKB-KW"/>
</dbReference>
<comment type="similarity">
    <text evidence="1">Belongs to the gamma-glutamyltransferase family.</text>
</comment>
<keyword evidence="4" id="KW-0865">Zymogen</keyword>
<organism evidence="5 6">
    <name type="scientific">Knoellia koreensis</name>
    <dbReference type="NCBI Taxonomy" id="2730921"/>
    <lineage>
        <taxon>Bacteria</taxon>
        <taxon>Bacillati</taxon>
        <taxon>Actinomycetota</taxon>
        <taxon>Actinomycetes</taxon>
        <taxon>Micrococcales</taxon>
        <taxon>Intrasporangiaceae</taxon>
        <taxon>Knoellia</taxon>
    </lineage>
</organism>
<dbReference type="PANTHER" id="PTHR43199:SF1">
    <property type="entry name" value="GLUTATHIONE HYDROLASE PROENZYME"/>
    <property type="match status" value="1"/>
</dbReference>
<dbReference type="Proteomes" id="UP000588586">
    <property type="component" value="Unassembled WGS sequence"/>
</dbReference>
<sequence length="515" mass="51900">MTRRVAVAATGPASADAGMSAAAAGGNAVDAAIAAIVAAMTTEPGIVSPLGGAFVTIWPAGADPEVVDGNVEMPGRGLPRERFGQGLREITTTYGGGLTLYAGHGSVATPGAFAALGVAHDRHGSAAWTDVLAPSVAAARGGYAIGGAAASYLALTGDSVFGWDPNTGPLVRRADGSALQAGDIATNPDLALTLEQIGAQGARSLYTGELAARIAADSDARGGLLTEADLAAYRAVVRAPVRLSIGDWDIATNPPPSVGGPMLAVMLRELAGADGRGGGEWDWVRVIDVQRRVLTYRARVHDLSTDLEEDGYALLEQVERHGLAALPTSSSTAHVSAADSDGTVCAITASSGYGSGATVPGTGMMLNNCLGEPELNRLGLHALTPGTRLASNMAPSVGRRDDGSALAVGSPGADRITTALMQVVGRNALLGMGIGDAIDAPRAHVRILDGDSVRVDHEDDEAIVAAAAELGLPTYSHGPLSMFFGGVGAAWVDGDGSLGAAGDPRRAAATRVSQA</sequence>
<keyword evidence="2" id="KW-0808">Transferase</keyword>
<comment type="caution">
    <text evidence="5">The sequence shown here is derived from an EMBL/GenBank/DDBJ whole genome shotgun (WGS) entry which is preliminary data.</text>
</comment>
<dbReference type="AlphaFoldDB" id="A0A849HJG9"/>
<dbReference type="InterPro" id="IPR051792">
    <property type="entry name" value="GGT_bact"/>
</dbReference>
<keyword evidence="3" id="KW-0378">Hydrolase</keyword>
<keyword evidence="6" id="KW-1185">Reference proteome</keyword>
<evidence type="ECO:0000313" key="5">
    <source>
        <dbReference type="EMBL" id="NNM48095.1"/>
    </source>
</evidence>
<dbReference type="Pfam" id="PF01019">
    <property type="entry name" value="G_glu_transpept"/>
    <property type="match status" value="1"/>
</dbReference>
<dbReference type="Gene3D" id="3.60.20.40">
    <property type="match status" value="1"/>
</dbReference>
<proteinExistence type="inferred from homology"/>
<dbReference type="InterPro" id="IPR029055">
    <property type="entry name" value="Ntn_hydrolases_N"/>
</dbReference>
<dbReference type="PANTHER" id="PTHR43199">
    <property type="entry name" value="GLUTATHIONE HYDROLASE"/>
    <property type="match status" value="1"/>
</dbReference>
<gene>
    <name evidence="5" type="ORF">HJG52_19085</name>
</gene>
<evidence type="ECO:0000256" key="2">
    <source>
        <dbReference type="ARBA" id="ARBA00022679"/>
    </source>
</evidence>
<dbReference type="EMBL" id="JABEPQ010000006">
    <property type="protein sequence ID" value="NNM48095.1"/>
    <property type="molecule type" value="Genomic_DNA"/>
</dbReference>
<name>A0A849HJG9_9MICO</name>
<protein>
    <submittedName>
        <fullName evidence="5">Gamma-glutamyltranspeptidase</fullName>
    </submittedName>
</protein>
<dbReference type="SUPFAM" id="SSF56235">
    <property type="entry name" value="N-terminal nucleophile aminohydrolases (Ntn hydrolases)"/>
    <property type="match status" value="1"/>
</dbReference>
<dbReference type="GO" id="GO:0016740">
    <property type="term" value="F:transferase activity"/>
    <property type="evidence" value="ECO:0007669"/>
    <property type="project" value="UniProtKB-KW"/>
</dbReference>
<reference evidence="5 6" key="1">
    <citation type="submission" date="2020-04" db="EMBL/GenBank/DDBJ databases">
        <title>Knoellia sp. isolate from air conditioner.</title>
        <authorList>
            <person name="Chea S."/>
            <person name="Kim D.-U."/>
        </authorList>
    </citation>
    <scope>NUCLEOTIDE SEQUENCE [LARGE SCALE GENOMIC DNA]</scope>
    <source>
        <strain evidence="5 6">DB2414S</strain>
    </source>
</reference>
<evidence type="ECO:0000313" key="6">
    <source>
        <dbReference type="Proteomes" id="UP000588586"/>
    </source>
</evidence>
<evidence type="ECO:0000256" key="1">
    <source>
        <dbReference type="ARBA" id="ARBA00009381"/>
    </source>
</evidence>
<evidence type="ECO:0000256" key="4">
    <source>
        <dbReference type="ARBA" id="ARBA00023145"/>
    </source>
</evidence>
<dbReference type="PRINTS" id="PR01210">
    <property type="entry name" value="GGTRANSPTASE"/>
</dbReference>
<dbReference type="InterPro" id="IPR043137">
    <property type="entry name" value="GGT_ssub_C"/>
</dbReference>
<evidence type="ECO:0000256" key="3">
    <source>
        <dbReference type="ARBA" id="ARBA00022801"/>
    </source>
</evidence>
<dbReference type="RefSeq" id="WP_171245222.1">
    <property type="nucleotide sequence ID" value="NZ_JABEPQ010000006.1"/>
</dbReference>